<evidence type="ECO:0000259" key="7">
    <source>
        <dbReference type="Pfam" id="PF17827"/>
    </source>
</evidence>
<name>A0A545T7L8_9PROT</name>
<feature type="binding site" evidence="5">
    <location>
        <position position="165"/>
    </location>
    <ligand>
        <name>S-adenosyl-L-methionine</name>
        <dbReference type="ChEBI" id="CHEBI:59789"/>
    </ligand>
</feature>
<dbReference type="SUPFAM" id="SSF53335">
    <property type="entry name" value="S-adenosyl-L-methionine-dependent methyltransferases"/>
    <property type="match status" value="1"/>
</dbReference>
<keyword evidence="1 5" id="KW-0489">Methyltransferase</keyword>
<dbReference type="Proteomes" id="UP000315252">
    <property type="component" value="Unassembled WGS sequence"/>
</dbReference>
<dbReference type="Pfam" id="PF05175">
    <property type="entry name" value="MTS"/>
    <property type="match status" value="1"/>
</dbReference>
<dbReference type="PANTHER" id="PTHR18895:SF74">
    <property type="entry name" value="MTRF1L RELEASE FACTOR GLUTAMINE METHYLTRANSFERASE"/>
    <property type="match status" value="1"/>
</dbReference>
<feature type="binding site" evidence="5">
    <location>
        <begin position="142"/>
        <end position="146"/>
    </location>
    <ligand>
        <name>S-adenosyl-L-methionine</name>
        <dbReference type="ChEBI" id="CHEBI:59789"/>
    </ligand>
</feature>
<gene>
    <name evidence="5 8" type="primary">prmC</name>
    <name evidence="8" type="ORF">FKG95_24700</name>
</gene>
<dbReference type="GO" id="GO:0003676">
    <property type="term" value="F:nucleic acid binding"/>
    <property type="evidence" value="ECO:0007669"/>
    <property type="project" value="InterPro"/>
</dbReference>
<dbReference type="InterPro" id="IPR004556">
    <property type="entry name" value="HemK-like"/>
</dbReference>
<dbReference type="InterPro" id="IPR019874">
    <property type="entry name" value="RF_methyltr_PrmC"/>
</dbReference>
<keyword evidence="3 5" id="KW-0949">S-adenosyl-L-methionine</keyword>
<proteinExistence type="inferred from homology"/>
<dbReference type="EC" id="2.1.1.297" evidence="5"/>
<dbReference type="InterPro" id="IPR002052">
    <property type="entry name" value="DNA_methylase_N6_adenine_CS"/>
</dbReference>
<feature type="binding site" evidence="5">
    <location>
        <position position="194"/>
    </location>
    <ligand>
        <name>S-adenosyl-L-methionine</name>
        <dbReference type="ChEBI" id="CHEBI:59789"/>
    </ligand>
</feature>
<evidence type="ECO:0000259" key="6">
    <source>
        <dbReference type="Pfam" id="PF05175"/>
    </source>
</evidence>
<evidence type="ECO:0000256" key="3">
    <source>
        <dbReference type="ARBA" id="ARBA00022691"/>
    </source>
</evidence>
<accession>A0A545T7L8</accession>
<evidence type="ECO:0000256" key="2">
    <source>
        <dbReference type="ARBA" id="ARBA00022679"/>
    </source>
</evidence>
<keyword evidence="2 5" id="KW-0808">Transferase</keyword>
<reference evidence="8 9" key="1">
    <citation type="submission" date="2019-06" db="EMBL/GenBank/DDBJ databases">
        <title>Whole genome sequence for Rhodospirillaceae sp. R148.</title>
        <authorList>
            <person name="Wang G."/>
        </authorList>
    </citation>
    <scope>NUCLEOTIDE SEQUENCE [LARGE SCALE GENOMIC DNA]</scope>
    <source>
        <strain evidence="8 9">R148</strain>
    </source>
</reference>
<dbReference type="NCBIfam" id="TIGR00536">
    <property type="entry name" value="hemK_fam"/>
    <property type="match status" value="1"/>
</dbReference>
<dbReference type="InterPro" id="IPR040758">
    <property type="entry name" value="PrmC_N"/>
</dbReference>
<comment type="similarity">
    <text evidence="5">Belongs to the protein N5-glutamine methyltransferase family. PrmC subfamily.</text>
</comment>
<feature type="domain" description="Release factor glutamine methyltransferase N-terminal" evidence="7">
    <location>
        <begin position="27"/>
        <end position="96"/>
    </location>
</feature>
<dbReference type="NCBIfam" id="TIGR03534">
    <property type="entry name" value="RF_mod_PrmC"/>
    <property type="match status" value="1"/>
</dbReference>
<dbReference type="GO" id="GO:0032259">
    <property type="term" value="P:methylation"/>
    <property type="evidence" value="ECO:0007669"/>
    <property type="project" value="UniProtKB-KW"/>
</dbReference>
<dbReference type="PANTHER" id="PTHR18895">
    <property type="entry name" value="HEMK METHYLTRANSFERASE"/>
    <property type="match status" value="1"/>
</dbReference>
<evidence type="ECO:0000313" key="8">
    <source>
        <dbReference type="EMBL" id="TQV73223.1"/>
    </source>
</evidence>
<dbReference type="InterPro" id="IPR029063">
    <property type="entry name" value="SAM-dependent_MTases_sf"/>
</dbReference>
<protein>
    <recommendedName>
        <fullName evidence="5">Release factor glutamine methyltransferase</fullName>
        <shortName evidence="5">RF MTase</shortName>
        <ecNumber evidence="5">2.1.1.297</ecNumber>
    </recommendedName>
    <alternativeName>
        <fullName evidence="5">N5-glutamine methyltransferase PrmC</fullName>
    </alternativeName>
    <alternativeName>
        <fullName evidence="5">Protein-(glutamine-N5) MTase PrmC</fullName>
    </alternativeName>
    <alternativeName>
        <fullName evidence="5">Protein-glutamine N-methyltransferase PrmC</fullName>
    </alternativeName>
</protein>
<comment type="catalytic activity">
    <reaction evidence="4 5">
        <text>L-glutaminyl-[peptide chain release factor] + S-adenosyl-L-methionine = N(5)-methyl-L-glutaminyl-[peptide chain release factor] + S-adenosyl-L-homocysteine + H(+)</text>
        <dbReference type="Rhea" id="RHEA:42896"/>
        <dbReference type="Rhea" id="RHEA-COMP:10271"/>
        <dbReference type="Rhea" id="RHEA-COMP:10272"/>
        <dbReference type="ChEBI" id="CHEBI:15378"/>
        <dbReference type="ChEBI" id="CHEBI:30011"/>
        <dbReference type="ChEBI" id="CHEBI:57856"/>
        <dbReference type="ChEBI" id="CHEBI:59789"/>
        <dbReference type="ChEBI" id="CHEBI:61891"/>
        <dbReference type="EC" id="2.1.1.297"/>
    </reaction>
</comment>
<dbReference type="Pfam" id="PF17827">
    <property type="entry name" value="PrmC_N"/>
    <property type="match status" value="1"/>
</dbReference>
<evidence type="ECO:0000256" key="4">
    <source>
        <dbReference type="ARBA" id="ARBA00048391"/>
    </source>
</evidence>
<dbReference type="Gene3D" id="3.40.50.150">
    <property type="entry name" value="Vaccinia Virus protein VP39"/>
    <property type="match status" value="1"/>
</dbReference>
<evidence type="ECO:0000313" key="9">
    <source>
        <dbReference type="Proteomes" id="UP000315252"/>
    </source>
</evidence>
<dbReference type="Gene3D" id="1.10.8.10">
    <property type="entry name" value="DNA helicase RuvA subunit, C-terminal domain"/>
    <property type="match status" value="1"/>
</dbReference>
<feature type="domain" description="Methyltransferase small" evidence="6">
    <location>
        <begin position="134"/>
        <end position="216"/>
    </location>
</feature>
<dbReference type="InterPro" id="IPR050320">
    <property type="entry name" value="N5-glutamine_MTase"/>
</dbReference>
<dbReference type="AlphaFoldDB" id="A0A545T7L8"/>
<dbReference type="OrthoDB" id="9800643at2"/>
<dbReference type="PROSITE" id="PS00092">
    <property type="entry name" value="N6_MTASE"/>
    <property type="match status" value="1"/>
</dbReference>
<feature type="binding site" evidence="5">
    <location>
        <position position="208"/>
    </location>
    <ligand>
        <name>S-adenosyl-L-methionine</name>
        <dbReference type="ChEBI" id="CHEBI:59789"/>
    </ligand>
</feature>
<comment type="caution">
    <text evidence="8">The sequence shown here is derived from an EMBL/GenBank/DDBJ whole genome shotgun (WGS) entry which is preliminary data.</text>
</comment>
<dbReference type="EMBL" id="VHSH01000011">
    <property type="protein sequence ID" value="TQV73223.1"/>
    <property type="molecule type" value="Genomic_DNA"/>
</dbReference>
<dbReference type="InterPro" id="IPR007848">
    <property type="entry name" value="Small_mtfrase_dom"/>
</dbReference>
<comment type="function">
    <text evidence="5">Methylates the class 1 translation termination release factors RF1/PrfA and RF2/PrfB on the glutamine residue of the universally conserved GGQ motif.</text>
</comment>
<sequence>MISRTEEAGEPLTASWDLSKHVTAASALRVATARLTAAGIEGARRDARLLLSTILPGGASALLREPEQVLSGSELSRFQAAIGRRAKREPVSRVVGVREFWSLPFRVSPDTLDPRPDSETLIEGILEWVQDTSKPLRILDLGTGTGCLLLALLSELPAACGLGVDISEEALAVARDNAGNLELSGRADFACHDWTKGLTGAWDIVLSNPPYITEGEAALLEPEVSDYDPPAALIAGVDGLRDYRILIPGAADLLPAHGLLALEVGRGQANSVEEMLLAAGLNSPWRKRDLSGVERCCFAVKVKK</sequence>
<dbReference type="RefSeq" id="WP_142899123.1">
    <property type="nucleotide sequence ID" value="NZ_ML660062.1"/>
</dbReference>
<dbReference type="HAMAP" id="MF_02126">
    <property type="entry name" value="RF_methyltr_PrmC"/>
    <property type="match status" value="1"/>
</dbReference>
<dbReference type="CDD" id="cd02440">
    <property type="entry name" value="AdoMet_MTases"/>
    <property type="match status" value="1"/>
</dbReference>
<organism evidence="8 9">
    <name type="scientific">Denitrobaculum tricleocarpae</name>
    <dbReference type="NCBI Taxonomy" id="2591009"/>
    <lineage>
        <taxon>Bacteria</taxon>
        <taxon>Pseudomonadati</taxon>
        <taxon>Pseudomonadota</taxon>
        <taxon>Alphaproteobacteria</taxon>
        <taxon>Rhodospirillales</taxon>
        <taxon>Rhodospirillaceae</taxon>
        <taxon>Denitrobaculum</taxon>
    </lineage>
</organism>
<dbReference type="GO" id="GO:0102559">
    <property type="term" value="F:peptide chain release factor N(5)-glutamine methyltransferase activity"/>
    <property type="evidence" value="ECO:0007669"/>
    <property type="project" value="UniProtKB-EC"/>
</dbReference>
<evidence type="ECO:0000256" key="1">
    <source>
        <dbReference type="ARBA" id="ARBA00022603"/>
    </source>
</evidence>
<keyword evidence="9" id="KW-1185">Reference proteome</keyword>
<evidence type="ECO:0000256" key="5">
    <source>
        <dbReference type="HAMAP-Rule" id="MF_02126"/>
    </source>
</evidence>
<feature type="binding site" evidence="5">
    <location>
        <begin position="208"/>
        <end position="211"/>
    </location>
    <ligand>
        <name>substrate</name>
    </ligand>
</feature>